<keyword evidence="2" id="KW-0680">Restriction system</keyword>
<evidence type="ECO:0000313" key="6">
    <source>
        <dbReference type="Proteomes" id="UP001516390"/>
    </source>
</evidence>
<dbReference type="PANTHER" id="PTHR30408:SF12">
    <property type="entry name" value="TYPE I RESTRICTION ENZYME MJAVIII SPECIFICITY SUBUNIT"/>
    <property type="match status" value="1"/>
</dbReference>
<dbReference type="SUPFAM" id="SSF116734">
    <property type="entry name" value="DNA methylase specificity domain"/>
    <property type="match status" value="2"/>
</dbReference>
<comment type="caution">
    <text evidence="5">The sequence shown here is derived from an EMBL/GenBank/DDBJ whole genome shotgun (WGS) entry which is preliminary data.</text>
</comment>
<dbReference type="InterPro" id="IPR044946">
    <property type="entry name" value="Restrct_endonuc_typeI_TRD_sf"/>
</dbReference>
<accession>A0ABR5ZNS2</accession>
<keyword evidence="3" id="KW-0238">DNA-binding</keyword>
<dbReference type="RefSeq" id="WP_182082009.1">
    <property type="nucleotide sequence ID" value="NZ_NWUS01000002.1"/>
</dbReference>
<dbReference type="PANTHER" id="PTHR30408">
    <property type="entry name" value="TYPE-1 RESTRICTION ENZYME ECOKI SPECIFICITY PROTEIN"/>
    <property type="match status" value="1"/>
</dbReference>
<evidence type="ECO:0000256" key="3">
    <source>
        <dbReference type="ARBA" id="ARBA00023125"/>
    </source>
</evidence>
<feature type="domain" description="Type I restriction modification DNA specificity" evidence="4">
    <location>
        <begin position="5"/>
        <end position="176"/>
    </location>
</feature>
<gene>
    <name evidence="5" type="ORF">CPA57_06475</name>
</gene>
<comment type="similarity">
    <text evidence="1">Belongs to the type-I restriction system S methylase family.</text>
</comment>
<proteinExistence type="inferred from homology"/>
<dbReference type="EMBL" id="NWUS01000002">
    <property type="protein sequence ID" value="MBA5725920.1"/>
    <property type="molecule type" value="Genomic_DNA"/>
</dbReference>
<protein>
    <recommendedName>
        <fullName evidence="4">Type I restriction modification DNA specificity domain-containing protein</fullName>
    </recommendedName>
</protein>
<keyword evidence="6" id="KW-1185">Reference proteome</keyword>
<evidence type="ECO:0000313" key="5">
    <source>
        <dbReference type="EMBL" id="MBA5725920.1"/>
    </source>
</evidence>
<sequence>MTAQTWPMVKLGDVANINPPAPQHLPHDTIVSFLPMKNVSEDGSLVLDECPYNGTKKGYTSLKKQDIIVAKITPCFENKKIAIAHIPNKYGFGSTEFHVIRCSEKLNNRFAFYFLRQDRINKLGQEYMTGSAGQKRIPQTFLKDLLIPLPPLSEQKRIAAILDKAYDLCQLRRHALKKLDVLGEAIFHDMFRYIEKDNANIRITKLENIIEILDNMRRPITKKDRNPGIFPYYGATGVLDYIDKYIFNEPLVLLGEDGAKWGKSEKSAYPILGKTWVNNHAHVLKPNRKKITDIFLIFFLNKTDLTPFVSGTTVPKLNQKNTKQIPIPLPPLAEQERFAARIAKIEALQEHHRQALAKQEMLFQSLQQRAFRGEL</sequence>
<dbReference type="Gene3D" id="3.90.220.20">
    <property type="entry name" value="DNA methylase specificity domains"/>
    <property type="match status" value="2"/>
</dbReference>
<dbReference type="InterPro" id="IPR052021">
    <property type="entry name" value="Type-I_RS_S_subunit"/>
</dbReference>
<dbReference type="CDD" id="cd17260">
    <property type="entry name" value="RMtype1_S_EcoEI-TRD1-CR1_like"/>
    <property type="match status" value="1"/>
</dbReference>
<evidence type="ECO:0000256" key="1">
    <source>
        <dbReference type="ARBA" id="ARBA00010923"/>
    </source>
</evidence>
<dbReference type="Pfam" id="PF01420">
    <property type="entry name" value="Methylase_S"/>
    <property type="match status" value="2"/>
</dbReference>
<name>A0ABR5ZNS2_9PROT</name>
<organism evidence="5 6">
    <name type="scientific">Bombella favorum</name>
    <dbReference type="NCBI Taxonomy" id="2039164"/>
    <lineage>
        <taxon>Bacteria</taxon>
        <taxon>Pseudomonadati</taxon>
        <taxon>Pseudomonadota</taxon>
        <taxon>Alphaproteobacteria</taxon>
        <taxon>Acetobacterales</taxon>
        <taxon>Acetobacteraceae</taxon>
        <taxon>Bombella</taxon>
    </lineage>
</organism>
<dbReference type="Proteomes" id="UP001516390">
    <property type="component" value="Unassembled WGS sequence"/>
</dbReference>
<dbReference type="InterPro" id="IPR000055">
    <property type="entry name" value="Restrct_endonuc_typeI_TRD"/>
</dbReference>
<feature type="domain" description="Type I restriction modification DNA specificity" evidence="4">
    <location>
        <begin position="204"/>
        <end position="351"/>
    </location>
</feature>
<dbReference type="CDD" id="cd17262">
    <property type="entry name" value="RMtype1_S_Aco12261I-TRD2-CR2"/>
    <property type="match status" value="1"/>
</dbReference>
<reference evidence="5 6" key="1">
    <citation type="submission" date="2017-09" db="EMBL/GenBank/DDBJ databases">
        <authorList>
            <person name="Jakob F."/>
        </authorList>
    </citation>
    <scope>NUCLEOTIDE SEQUENCE [LARGE SCALE GENOMIC DNA]</scope>
    <source>
        <strain evidence="5 6">TMW 2.1880</strain>
    </source>
</reference>
<evidence type="ECO:0000256" key="2">
    <source>
        <dbReference type="ARBA" id="ARBA00022747"/>
    </source>
</evidence>
<evidence type="ECO:0000259" key="4">
    <source>
        <dbReference type="Pfam" id="PF01420"/>
    </source>
</evidence>